<keyword evidence="8" id="KW-1185">Reference proteome</keyword>
<dbReference type="EC" id="3.1.1.-" evidence="5"/>
<evidence type="ECO:0000259" key="6">
    <source>
        <dbReference type="Pfam" id="PF01764"/>
    </source>
</evidence>
<dbReference type="SUPFAM" id="SSF53474">
    <property type="entry name" value="alpha/beta-Hydrolases"/>
    <property type="match status" value="1"/>
</dbReference>
<evidence type="ECO:0000256" key="1">
    <source>
        <dbReference type="ARBA" id="ARBA00010701"/>
    </source>
</evidence>
<keyword evidence="4 5" id="KW-0443">Lipid metabolism</keyword>
<keyword evidence="3 5" id="KW-0442">Lipid degradation</keyword>
<dbReference type="InterPro" id="IPR033556">
    <property type="entry name" value="PLA"/>
</dbReference>
<evidence type="ECO:0000256" key="5">
    <source>
        <dbReference type="RuleBase" id="RU367093"/>
    </source>
</evidence>
<dbReference type="PANTHER" id="PTHR31828:SF20">
    <property type="entry name" value="PHOSPHOLIPASE A1"/>
    <property type="match status" value="1"/>
</dbReference>
<dbReference type="Proteomes" id="UP001154282">
    <property type="component" value="Unassembled WGS sequence"/>
</dbReference>
<dbReference type="FunFam" id="3.40.50.1820:FF:000065">
    <property type="entry name" value="Phospholipase A1-II 3"/>
    <property type="match status" value="1"/>
</dbReference>
<organism evidence="7 8">
    <name type="scientific">Linum tenue</name>
    <dbReference type="NCBI Taxonomy" id="586396"/>
    <lineage>
        <taxon>Eukaryota</taxon>
        <taxon>Viridiplantae</taxon>
        <taxon>Streptophyta</taxon>
        <taxon>Embryophyta</taxon>
        <taxon>Tracheophyta</taxon>
        <taxon>Spermatophyta</taxon>
        <taxon>Magnoliopsida</taxon>
        <taxon>eudicotyledons</taxon>
        <taxon>Gunneridae</taxon>
        <taxon>Pentapetalae</taxon>
        <taxon>rosids</taxon>
        <taxon>fabids</taxon>
        <taxon>Malpighiales</taxon>
        <taxon>Linaceae</taxon>
        <taxon>Linum</taxon>
    </lineage>
</organism>
<dbReference type="Pfam" id="PF01764">
    <property type="entry name" value="Lipase_3"/>
    <property type="match status" value="1"/>
</dbReference>
<dbReference type="EMBL" id="CAMGYJ010000004">
    <property type="protein sequence ID" value="CAI0400467.1"/>
    <property type="molecule type" value="Genomic_DNA"/>
</dbReference>
<feature type="domain" description="Fungal lipase-type" evidence="6">
    <location>
        <begin position="129"/>
        <end position="292"/>
    </location>
</feature>
<dbReference type="InterPro" id="IPR002921">
    <property type="entry name" value="Fungal_lipase-type"/>
</dbReference>
<reference evidence="7" key="1">
    <citation type="submission" date="2022-08" db="EMBL/GenBank/DDBJ databases">
        <authorList>
            <person name="Gutierrez-Valencia J."/>
        </authorList>
    </citation>
    <scope>NUCLEOTIDE SEQUENCE</scope>
</reference>
<evidence type="ECO:0000313" key="7">
    <source>
        <dbReference type="EMBL" id="CAI0400467.1"/>
    </source>
</evidence>
<dbReference type="GO" id="GO:0008970">
    <property type="term" value="F:phospholipase A1 activity"/>
    <property type="evidence" value="ECO:0007669"/>
    <property type="project" value="UniProtKB-UniRule"/>
</dbReference>
<dbReference type="Gene3D" id="3.40.50.1820">
    <property type="entry name" value="alpha/beta hydrolase"/>
    <property type="match status" value="1"/>
</dbReference>
<evidence type="ECO:0000313" key="8">
    <source>
        <dbReference type="Proteomes" id="UP001154282"/>
    </source>
</evidence>
<dbReference type="GO" id="GO:0016042">
    <property type="term" value="P:lipid catabolic process"/>
    <property type="evidence" value="ECO:0007669"/>
    <property type="project" value="UniProtKB-UniRule"/>
</dbReference>
<evidence type="ECO:0000256" key="3">
    <source>
        <dbReference type="ARBA" id="ARBA00022963"/>
    </source>
</evidence>
<comment type="caution">
    <text evidence="7">The sequence shown here is derived from an EMBL/GenBank/DDBJ whole genome shotgun (WGS) entry which is preliminary data.</text>
</comment>
<comment type="function">
    <text evidence="5">Acylhydrolase that catalyzes the hydrolysis of phospholipids at the sn-1 position.</text>
</comment>
<proteinExistence type="inferred from homology"/>
<dbReference type="AlphaFoldDB" id="A0AAV0ISP8"/>
<dbReference type="CDD" id="cd00519">
    <property type="entry name" value="Lipase_3"/>
    <property type="match status" value="1"/>
</dbReference>
<protein>
    <recommendedName>
        <fullName evidence="5">Phospholipase A1</fullName>
        <ecNumber evidence="5">3.1.1.-</ecNumber>
    </recommendedName>
</protein>
<gene>
    <name evidence="7" type="ORF">LITE_LOCUS10767</name>
</gene>
<dbReference type="PANTHER" id="PTHR31828">
    <property type="entry name" value="PHOSPHOLIPASE A1-IIGAMMA"/>
    <property type="match status" value="1"/>
</dbReference>
<sequence length="400" mass="44979">MGSIAANWKKLSGEDEWAGLLEPPLDADLRRYLIHYAERAQALYDAFNDDKLSTAYGFSRYPPDEDFFASVFLRNGNPYEYEITHFFYASTAYTVGDWAVADGRSAWIGYVAVSTEKGTWRLGRRDILVCWRGTKTRAEWFQDASSAMVPASEVFGSTAHDPMVHQGFFSVYTHNSPDSTYNKTSARQQVLAEVRRLVDKYRDEETSITVVGHSLGAALATLNAADIVTNHYHKPTHTGPTTSGGCMVTAFVYGCPLTGDQGFHDMFTGLSHHLRLLRIRNFPDPVTTYPPEFFGFVHVGKELVIYIKSPYIKPGPNHHSLELYMHGLDGYNGVRPFELVVRRDLALVNKGEDHLKDEFKVPLNWWTEKNKAMRQLGDGSWAMADYMPPPPAAAEDDGES</sequence>
<keyword evidence="2 5" id="KW-0378">Hydrolase</keyword>
<name>A0AAV0ISP8_9ROSI</name>
<evidence type="ECO:0000256" key="2">
    <source>
        <dbReference type="ARBA" id="ARBA00022801"/>
    </source>
</evidence>
<dbReference type="GO" id="GO:0005737">
    <property type="term" value="C:cytoplasm"/>
    <property type="evidence" value="ECO:0007669"/>
    <property type="project" value="UniProtKB-ARBA"/>
</dbReference>
<dbReference type="InterPro" id="IPR029058">
    <property type="entry name" value="AB_hydrolase_fold"/>
</dbReference>
<comment type="similarity">
    <text evidence="1 5">Belongs to the AB hydrolase superfamily. Lipase family.</text>
</comment>
<accession>A0AAV0ISP8</accession>
<evidence type="ECO:0000256" key="4">
    <source>
        <dbReference type="ARBA" id="ARBA00023098"/>
    </source>
</evidence>